<dbReference type="SUPFAM" id="SSF51695">
    <property type="entry name" value="PLC-like phosphodiesterases"/>
    <property type="match status" value="1"/>
</dbReference>
<dbReference type="InterPro" id="IPR036028">
    <property type="entry name" value="SH3-like_dom_sf"/>
</dbReference>
<dbReference type="FunFam" id="2.30.30.40:FF:000119">
    <property type="entry name" value="1-phosphatidylinositol 4,5-bisphosphate phosphodiesterase gamma"/>
    <property type="match status" value="1"/>
</dbReference>
<evidence type="ECO:0000256" key="15">
    <source>
        <dbReference type="SAM" id="MobiDB-lite"/>
    </source>
</evidence>
<keyword evidence="3" id="KW-0597">Phosphoprotein</keyword>
<comment type="cofactor">
    <cofactor evidence="1">
        <name>Ca(2+)</name>
        <dbReference type="ChEBI" id="CHEBI:29108"/>
    </cofactor>
</comment>
<feature type="domain" description="PI-PLC Y-box" evidence="20">
    <location>
        <begin position="966"/>
        <end position="1081"/>
    </location>
</feature>
<evidence type="ECO:0000256" key="7">
    <source>
        <dbReference type="ARBA" id="ARBA00022963"/>
    </source>
</evidence>
<dbReference type="GO" id="GO:0051209">
    <property type="term" value="P:release of sequestered calcium ion into cytosol"/>
    <property type="evidence" value="ECO:0007669"/>
    <property type="project" value="TreeGrafter"/>
</dbReference>
<dbReference type="InterPro" id="IPR001192">
    <property type="entry name" value="PI-PLC_fam"/>
</dbReference>
<dbReference type="GO" id="GO:0048468">
    <property type="term" value="P:cell development"/>
    <property type="evidence" value="ECO:0007669"/>
    <property type="project" value="UniProtKB-ARBA"/>
</dbReference>
<dbReference type="InterPro" id="IPR001849">
    <property type="entry name" value="PH_domain"/>
</dbReference>
<dbReference type="GO" id="GO:0009395">
    <property type="term" value="P:phospholipid catabolic process"/>
    <property type="evidence" value="ECO:0007669"/>
    <property type="project" value="UniProtKB-UniRule"/>
</dbReference>
<dbReference type="Pfam" id="PF00388">
    <property type="entry name" value="PI-PLC-X"/>
    <property type="match status" value="1"/>
</dbReference>
<comment type="function">
    <text evidence="11">Mediates the production of the second messenger molecules diacylglycerol (DAG) and inositol 1,4,5-trisphosphate (IP3). Plays an important role in the regulation of intracellular signaling cascades.</text>
</comment>
<dbReference type="InterPro" id="IPR056586">
    <property type="entry name" value="EF-hand_PLCG1"/>
</dbReference>
<dbReference type="InterPro" id="IPR000980">
    <property type="entry name" value="SH2"/>
</dbReference>
<dbReference type="Gene3D" id="2.30.30.40">
    <property type="entry name" value="SH3 Domains"/>
    <property type="match status" value="1"/>
</dbReference>
<dbReference type="FunFam" id="3.30.505.10:FF:000009">
    <property type="entry name" value="1-phosphatidylinositol 4,5-bisphosphate phosphodiesterase gamma"/>
    <property type="match status" value="1"/>
</dbReference>
<evidence type="ECO:0000259" key="17">
    <source>
        <dbReference type="PROSITE" id="PS50002"/>
    </source>
</evidence>
<dbReference type="SMART" id="SM00233">
    <property type="entry name" value="PH"/>
    <property type="match status" value="1"/>
</dbReference>
<dbReference type="FunFam" id="3.30.505.10:FF:000011">
    <property type="entry name" value="1-phosphatidylinositol 4,5-bisphosphate phosphodiesterase gamma"/>
    <property type="match status" value="1"/>
</dbReference>
<feature type="domain" description="SH3" evidence="17">
    <location>
        <begin position="812"/>
        <end position="874"/>
    </location>
</feature>
<dbReference type="Pfam" id="PF00168">
    <property type="entry name" value="C2"/>
    <property type="match status" value="1"/>
</dbReference>
<dbReference type="Pfam" id="PF23329">
    <property type="entry name" value="EF_HAND_1_PLCG"/>
    <property type="match status" value="1"/>
</dbReference>
<dbReference type="InterPro" id="IPR017946">
    <property type="entry name" value="PLC-like_Pdiesterase_TIM-brl"/>
</dbReference>
<dbReference type="SUPFAM" id="SSF55550">
    <property type="entry name" value="SH2 domain"/>
    <property type="match status" value="2"/>
</dbReference>
<dbReference type="PRINTS" id="PR00401">
    <property type="entry name" value="SH2DOMAIN"/>
</dbReference>
<dbReference type="GO" id="GO:0010634">
    <property type="term" value="P:positive regulation of epithelial cell migration"/>
    <property type="evidence" value="ECO:0007669"/>
    <property type="project" value="TreeGrafter"/>
</dbReference>
<organism evidence="21 22">
    <name type="scientific">Sitophilus oryzae</name>
    <name type="common">Rice weevil</name>
    <name type="synonym">Curculio oryzae</name>
    <dbReference type="NCBI Taxonomy" id="7048"/>
    <lineage>
        <taxon>Eukaryota</taxon>
        <taxon>Metazoa</taxon>
        <taxon>Ecdysozoa</taxon>
        <taxon>Arthropoda</taxon>
        <taxon>Hexapoda</taxon>
        <taxon>Insecta</taxon>
        <taxon>Pterygota</taxon>
        <taxon>Neoptera</taxon>
        <taxon>Endopterygota</taxon>
        <taxon>Coleoptera</taxon>
        <taxon>Polyphaga</taxon>
        <taxon>Cucujiformia</taxon>
        <taxon>Curculionidae</taxon>
        <taxon>Dryophthorinae</taxon>
        <taxon>Sitophilus</taxon>
    </lineage>
</organism>
<dbReference type="InterPro" id="IPR000909">
    <property type="entry name" value="PLipase_C_PInositol-sp_X_dom"/>
</dbReference>
<dbReference type="GO" id="GO:0004435">
    <property type="term" value="F:phosphatidylinositol-4,5-bisphosphate phospholipase C activity"/>
    <property type="evidence" value="ECO:0007669"/>
    <property type="project" value="UniProtKB-UniRule"/>
</dbReference>
<dbReference type="GO" id="GO:0009653">
    <property type="term" value="P:anatomical structure morphogenesis"/>
    <property type="evidence" value="ECO:0007669"/>
    <property type="project" value="UniProtKB-ARBA"/>
</dbReference>
<dbReference type="Gene3D" id="1.10.238.10">
    <property type="entry name" value="EF-hand"/>
    <property type="match status" value="1"/>
</dbReference>
<dbReference type="InterPro" id="IPR000008">
    <property type="entry name" value="C2_dom"/>
</dbReference>
<evidence type="ECO:0000313" key="22">
    <source>
        <dbReference type="RefSeq" id="XP_030750381.1"/>
    </source>
</evidence>
<feature type="domain" description="C2" evidence="19">
    <location>
        <begin position="1083"/>
        <end position="1207"/>
    </location>
</feature>
<protein>
    <recommendedName>
        <fullName evidence="11">1-phosphatidylinositol 4,5-bisphosphate phosphodiesterase gamma</fullName>
        <ecNumber evidence="11">3.1.4.11</ecNumber>
    </recommendedName>
</protein>
<evidence type="ECO:0000256" key="10">
    <source>
        <dbReference type="ARBA" id="ARBA00023224"/>
    </source>
</evidence>
<feature type="region of interest" description="Disordered" evidence="15">
    <location>
        <begin position="548"/>
        <end position="570"/>
    </location>
</feature>
<dbReference type="PROSITE" id="PS50004">
    <property type="entry name" value="C2"/>
    <property type="match status" value="1"/>
</dbReference>
<dbReference type="CDD" id="cd10341">
    <property type="entry name" value="SH2_N-SH2_PLC_gamma_like"/>
    <property type="match status" value="1"/>
</dbReference>
<keyword evidence="8 12" id="KW-0727">SH2 domain</keyword>
<dbReference type="OrthoDB" id="269822at2759"/>
<keyword evidence="4" id="KW-0677">Repeat</keyword>
<dbReference type="SUPFAM" id="SSF47473">
    <property type="entry name" value="EF-hand"/>
    <property type="match status" value="1"/>
</dbReference>
<gene>
    <name evidence="22" type="primary">LOC115878143</name>
</gene>
<dbReference type="FunFam" id="3.20.20.190:FF:000004">
    <property type="entry name" value="1-phosphatidylinositol 4,5-bisphosphate phosphodiesterase gamma"/>
    <property type="match status" value="1"/>
</dbReference>
<dbReference type="GO" id="GO:0032587">
    <property type="term" value="C:ruffle membrane"/>
    <property type="evidence" value="ECO:0007669"/>
    <property type="project" value="TreeGrafter"/>
</dbReference>
<dbReference type="CDD" id="cd00275">
    <property type="entry name" value="C2_PLC_like"/>
    <property type="match status" value="1"/>
</dbReference>
<dbReference type="FunCoup" id="A0A6J2XGX3">
    <property type="interactions" value="998"/>
</dbReference>
<dbReference type="Gene3D" id="3.20.20.190">
    <property type="entry name" value="Phosphatidylinositol (PI) phosphodiesterase"/>
    <property type="match status" value="2"/>
</dbReference>
<reference evidence="22" key="1">
    <citation type="submission" date="2025-08" db="UniProtKB">
        <authorList>
            <consortium name="RefSeq"/>
        </authorList>
    </citation>
    <scope>IDENTIFICATION</scope>
    <source>
        <tissue evidence="22">Gonads</tissue>
    </source>
</reference>
<evidence type="ECO:0000256" key="11">
    <source>
        <dbReference type="PIRNR" id="PIRNR000952"/>
    </source>
</evidence>
<name>A0A6J2XGX3_SITOR</name>
<keyword evidence="10 11" id="KW-0807">Transducer</keyword>
<dbReference type="CTD" id="32601"/>
<dbReference type="PRINTS" id="PR00390">
    <property type="entry name" value="PHPHLIPASEC"/>
</dbReference>
<dbReference type="KEGG" id="soy:115878143"/>
<evidence type="ECO:0000256" key="9">
    <source>
        <dbReference type="ARBA" id="ARBA00023098"/>
    </source>
</evidence>
<dbReference type="GO" id="GO:0048015">
    <property type="term" value="P:phosphatidylinositol-mediated signaling"/>
    <property type="evidence" value="ECO:0007669"/>
    <property type="project" value="TreeGrafter"/>
</dbReference>
<dbReference type="SMART" id="SM00148">
    <property type="entry name" value="PLCXc"/>
    <property type="match status" value="1"/>
</dbReference>
<dbReference type="PANTHER" id="PTHR10336">
    <property type="entry name" value="PHOSPHOINOSITIDE-SPECIFIC PHOSPHOLIPASE C FAMILY PROTEIN"/>
    <property type="match status" value="1"/>
</dbReference>
<dbReference type="PROSITE" id="PS50001">
    <property type="entry name" value="SH2"/>
    <property type="match status" value="2"/>
</dbReference>
<dbReference type="PROSITE" id="PS50002">
    <property type="entry name" value="SH3"/>
    <property type="match status" value="1"/>
</dbReference>
<dbReference type="AlphaFoldDB" id="A0A6J2XGX3"/>
<dbReference type="Gene3D" id="3.30.505.10">
    <property type="entry name" value="SH2 domain"/>
    <property type="match status" value="2"/>
</dbReference>
<feature type="domain" description="SH2" evidence="16">
    <location>
        <begin position="692"/>
        <end position="781"/>
    </location>
</feature>
<dbReference type="SMART" id="SM00326">
    <property type="entry name" value="SH3"/>
    <property type="match status" value="1"/>
</dbReference>
<comment type="catalytic activity">
    <reaction evidence="11 14">
        <text>a 1,2-diacyl-sn-glycero-3-phospho-(1D-myo-inositol-4,5-bisphosphate) + H2O = 1D-myo-inositol 1,4,5-trisphosphate + a 1,2-diacyl-sn-glycerol + H(+)</text>
        <dbReference type="Rhea" id="RHEA:33179"/>
        <dbReference type="ChEBI" id="CHEBI:15377"/>
        <dbReference type="ChEBI" id="CHEBI:15378"/>
        <dbReference type="ChEBI" id="CHEBI:17815"/>
        <dbReference type="ChEBI" id="CHEBI:58456"/>
        <dbReference type="ChEBI" id="CHEBI:203600"/>
        <dbReference type="EC" id="3.1.4.11"/>
    </reaction>
</comment>
<dbReference type="SUPFAM" id="SSF49562">
    <property type="entry name" value="C2 domain (Calcium/lipid-binding domain, CaLB)"/>
    <property type="match status" value="1"/>
</dbReference>
<dbReference type="InterPro" id="IPR011992">
    <property type="entry name" value="EF-hand-dom_pair"/>
</dbReference>
<dbReference type="SMART" id="SM00239">
    <property type="entry name" value="C2"/>
    <property type="match status" value="1"/>
</dbReference>
<evidence type="ECO:0000256" key="13">
    <source>
        <dbReference type="PROSITE-ProRule" id="PRU00192"/>
    </source>
</evidence>
<evidence type="ECO:0000256" key="3">
    <source>
        <dbReference type="ARBA" id="ARBA00022553"/>
    </source>
</evidence>
<dbReference type="CDD" id="cd09932">
    <property type="entry name" value="SH2_C-SH2_PLC_gamma_like"/>
    <property type="match status" value="1"/>
</dbReference>
<keyword evidence="21" id="KW-1185">Reference proteome</keyword>
<dbReference type="Pfam" id="PF00017">
    <property type="entry name" value="SH2"/>
    <property type="match status" value="2"/>
</dbReference>
<feature type="domain" description="PH" evidence="18">
    <location>
        <begin position="50"/>
        <end position="167"/>
    </location>
</feature>
<dbReference type="SMART" id="SM00149">
    <property type="entry name" value="PLCYc"/>
    <property type="match status" value="1"/>
</dbReference>
<dbReference type="Pfam" id="PF00387">
    <property type="entry name" value="PI-PLC-Y"/>
    <property type="match status" value="1"/>
</dbReference>
<dbReference type="PROSITE" id="PS50003">
    <property type="entry name" value="PH_DOMAIN"/>
    <property type="match status" value="1"/>
</dbReference>
<evidence type="ECO:0000259" key="20">
    <source>
        <dbReference type="PROSITE" id="PS50008"/>
    </source>
</evidence>
<keyword evidence="9 11" id="KW-0443">Lipid metabolism</keyword>
<dbReference type="Pfam" id="PF16457">
    <property type="entry name" value="PH_12"/>
    <property type="match status" value="1"/>
</dbReference>
<evidence type="ECO:0000259" key="18">
    <source>
        <dbReference type="PROSITE" id="PS50003"/>
    </source>
</evidence>
<dbReference type="Proteomes" id="UP000504635">
    <property type="component" value="Unplaced"/>
</dbReference>
<keyword evidence="2 13" id="KW-0728">SH3 domain</keyword>
<evidence type="ECO:0000256" key="2">
    <source>
        <dbReference type="ARBA" id="ARBA00022443"/>
    </source>
</evidence>
<dbReference type="SUPFAM" id="SSF50044">
    <property type="entry name" value="SH3-domain"/>
    <property type="match status" value="1"/>
</dbReference>
<dbReference type="Gene3D" id="2.60.40.150">
    <property type="entry name" value="C2 domain"/>
    <property type="match status" value="1"/>
</dbReference>
<accession>A0A6J2XGX3</accession>
<dbReference type="SUPFAM" id="SSF50729">
    <property type="entry name" value="PH domain-like"/>
    <property type="match status" value="1"/>
</dbReference>
<dbReference type="InterPro" id="IPR035892">
    <property type="entry name" value="C2_domain_sf"/>
</dbReference>
<feature type="compositionally biased region" description="Polar residues" evidence="15">
    <location>
        <begin position="560"/>
        <end position="569"/>
    </location>
</feature>
<keyword evidence="6" id="KW-0106">Calcium</keyword>
<dbReference type="PROSITE" id="PS50008">
    <property type="entry name" value="PIPLC_Y_DOMAIN"/>
    <property type="match status" value="1"/>
</dbReference>
<evidence type="ECO:0000256" key="1">
    <source>
        <dbReference type="ARBA" id="ARBA00001913"/>
    </source>
</evidence>
<evidence type="ECO:0000256" key="8">
    <source>
        <dbReference type="ARBA" id="ARBA00022999"/>
    </source>
</evidence>
<dbReference type="Pfam" id="PF00018">
    <property type="entry name" value="SH3_1"/>
    <property type="match status" value="1"/>
</dbReference>
<dbReference type="RefSeq" id="XP_030750381.1">
    <property type="nucleotide sequence ID" value="XM_030894521.1"/>
</dbReference>
<evidence type="ECO:0000259" key="16">
    <source>
        <dbReference type="PROSITE" id="PS50001"/>
    </source>
</evidence>
<dbReference type="InterPro" id="IPR036860">
    <property type="entry name" value="SH2_dom_sf"/>
</dbReference>
<dbReference type="InParanoid" id="A0A6J2XGX3"/>
<evidence type="ECO:0000256" key="14">
    <source>
        <dbReference type="RuleBase" id="RU361133"/>
    </source>
</evidence>
<dbReference type="PANTHER" id="PTHR10336:SF159">
    <property type="entry name" value="1-PHOSPHATIDYLINOSITOL 4,5-BISPHOSPHATE PHOSPHODIESTERASE GAMMA"/>
    <property type="match status" value="1"/>
</dbReference>
<keyword evidence="5 11" id="KW-0378">Hydrolase</keyword>
<sequence>MSLKNKISRKWSYNFNIKNNTKSNSYQVYKMFQQLHNGAGYIPEMEQIISQLERGTLVTKFLFRKRPESKTLAIRRETRQLIWTRTTSNISRSNFEGTIDLTEIKEVRLGKNSKDFEKWPDEARSKEAKKCFVVFYGNEFKLRVLSIAALSEEERKFWVKGLNYLVKDTVNASYPLQVQSWLRREFYEMEGQRETINLRDVKLFLCRVNYKIPTSRLREIFNEVDTRRRTEIGFDDFSILYQKLILDENNVINIFDKIQQYSSTLQNVSFQELQRFLKDEQKDDLGNDREAIRNFICDFLRDPQRDIQEPYFTVSEFLDFLFSKQNDLWDSQKNVVYQDMTRPMSHYWIASSHNTYLTGDQFSSDSSVEAYARCLRMGCRCIELDCWDGQDCNPSIFHGHTLTTKIKFIDVIRTIHEHAFVTSDYPVILSIEDNCSLPQQRKMANNLQEVFGDMLLTRPFDKNESELPSPFNLRRKIILKHKKLPEGQEDCSSFLTKSEPSDTMDLRSAVRTGVMYLEDPVEKEWTPHFFVLSPNKLFYTSHFKQDGDVSEKDEDEDDNNSFSRPNGTIPNEELHFSEKWFHGRLARGREEAEQLLKEYSYLGDGTFLVRASVTFVGEYCLSFWRSGQVNHCRIRSKQDRLQKRYFLIDGRYFDSLYSLITHYRTAPLVTAEFSITLQEPVPQPNLHENEEWYHKSTTKQQAEEVLKRNKTEGAFLVRPSENDTNCYTISFRADRKIKHCRIKLEGRLYTIGSVEFESLVELINYYENHPLYRRVQLSHPVKEESVKLLSLEQDEGAVYNHTPSYMDPSAFAPKITVKARYDYKAQMPDELSFCRHAIITNVTKPPDNPEWWKGDYGGAKQFYFPAAYVEEIEVAGPSQEDDGSVVQGSLDMNGAVVDLLRCEERPGFECVLRITTSTALTAFDIAVPSEFANEWLLDIKKVTQKATQQEIQHREMERTYRIAKELSNIIIYCRSISFNLDRARQGFVFYEMSSFPETKAEKLMCQVEKAFFLKYHQVQFSRIYPNGLRIDSSNYNPINMWNCGSQMVALNYQTGDKPMQLNQAKFRDNGACGYLLKPEFMYRDDFDPNDKNTLPGVHPLTVSIKIIAGRHLCRSKKGMASPTVEVEIIGASFDSGIKHTTKKISDNGFCPIWRDECCEFTVYNPHFALLRFSVQDEDVFGDSNFIGQATYPITCIREGYRSVWLKNSYSEDLELASLLVHVRTRSGMEKNGVA</sequence>
<keyword evidence="7 11" id="KW-0442">Lipid degradation</keyword>
<proteinExistence type="predicted"/>
<dbReference type="InterPro" id="IPR011993">
    <property type="entry name" value="PH-like_dom_sf"/>
</dbReference>
<dbReference type="SMART" id="SM00252">
    <property type="entry name" value="SH2"/>
    <property type="match status" value="2"/>
</dbReference>
<dbReference type="Gene3D" id="2.30.29.30">
    <property type="entry name" value="Pleckstrin-homology domain (PH domain)/Phosphotyrosine-binding domain (PTB)"/>
    <property type="match status" value="1"/>
</dbReference>
<evidence type="ECO:0000256" key="4">
    <source>
        <dbReference type="ARBA" id="ARBA00022737"/>
    </source>
</evidence>
<dbReference type="InterPro" id="IPR035023">
    <property type="entry name" value="PLC-gamma_C-SH2"/>
</dbReference>
<dbReference type="CDD" id="cd16201">
    <property type="entry name" value="EFh_PI-PLCgamma"/>
    <property type="match status" value="1"/>
</dbReference>
<dbReference type="InterPro" id="IPR057061">
    <property type="entry name" value="PLCG_EF-hand_2"/>
</dbReference>
<dbReference type="InterPro" id="IPR035024">
    <property type="entry name" value="PLC-gamma_N-SH2"/>
</dbReference>
<dbReference type="GeneID" id="115878143"/>
<dbReference type="PROSITE" id="PS50007">
    <property type="entry name" value="PIPLC_X_DOMAIN"/>
    <property type="match status" value="1"/>
</dbReference>
<evidence type="ECO:0000256" key="12">
    <source>
        <dbReference type="PROSITE-ProRule" id="PRU00191"/>
    </source>
</evidence>
<evidence type="ECO:0000256" key="6">
    <source>
        <dbReference type="ARBA" id="ARBA00022837"/>
    </source>
</evidence>
<evidence type="ECO:0000256" key="5">
    <source>
        <dbReference type="ARBA" id="ARBA00022801"/>
    </source>
</evidence>
<dbReference type="Pfam" id="PF23583">
    <property type="entry name" value="EF_HAND_2_PLCG"/>
    <property type="match status" value="1"/>
</dbReference>
<dbReference type="InterPro" id="IPR016279">
    <property type="entry name" value="PLC-gamma"/>
</dbReference>
<dbReference type="PIRSF" id="PIRSF000952">
    <property type="entry name" value="PLC-gamma"/>
    <property type="match status" value="1"/>
</dbReference>
<dbReference type="EC" id="3.1.4.11" evidence="11"/>
<dbReference type="CDD" id="cd08592">
    <property type="entry name" value="PI-PLCc_gamma"/>
    <property type="match status" value="1"/>
</dbReference>
<feature type="domain" description="SH2" evidence="16">
    <location>
        <begin position="580"/>
        <end position="681"/>
    </location>
</feature>
<dbReference type="InterPro" id="IPR001711">
    <property type="entry name" value="PLipase_C_Pinositol-sp_Y"/>
</dbReference>
<evidence type="ECO:0000313" key="21">
    <source>
        <dbReference type="Proteomes" id="UP000504635"/>
    </source>
</evidence>
<evidence type="ECO:0000259" key="19">
    <source>
        <dbReference type="PROSITE" id="PS50004"/>
    </source>
</evidence>
<dbReference type="InterPro" id="IPR001452">
    <property type="entry name" value="SH3_domain"/>
</dbReference>
<dbReference type="CDD" id="cd13362">
    <property type="entry name" value="PH_PLC_gamma"/>
    <property type="match status" value="1"/>
</dbReference>
<dbReference type="GO" id="GO:0046488">
    <property type="term" value="P:phosphatidylinositol metabolic process"/>
    <property type="evidence" value="ECO:0007669"/>
    <property type="project" value="TreeGrafter"/>
</dbReference>